<organism evidence="9 10">
    <name type="scientific">Tetrapyrgos nigripes</name>
    <dbReference type="NCBI Taxonomy" id="182062"/>
    <lineage>
        <taxon>Eukaryota</taxon>
        <taxon>Fungi</taxon>
        <taxon>Dikarya</taxon>
        <taxon>Basidiomycota</taxon>
        <taxon>Agaricomycotina</taxon>
        <taxon>Agaricomycetes</taxon>
        <taxon>Agaricomycetidae</taxon>
        <taxon>Agaricales</taxon>
        <taxon>Marasmiineae</taxon>
        <taxon>Marasmiaceae</taxon>
        <taxon>Tetrapyrgos</taxon>
    </lineage>
</organism>
<gene>
    <name evidence="9" type="ORF">D9758_005948</name>
</gene>
<dbReference type="EMBL" id="JAACJM010000052">
    <property type="protein sequence ID" value="KAF5357341.1"/>
    <property type="molecule type" value="Genomic_DNA"/>
</dbReference>
<evidence type="ECO:0000259" key="7">
    <source>
        <dbReference type="Pfam" id="PF00082"/>
    </source>
</evidence>
<evidence type="ECO:0000256" key="2">
    <source>
        <dbReference type="ARBA" id="ARBA00022670"/>
    </source>
</evidence>
<dbReference type="PANTHER" id="PTHR43806">
    <property type="entry name" value="PEPTIDASE S8"/>
    <property type="match status" value="1"/>
</dbReference>
<dbReference type="PROSITE" id="PS00138">
    <property type="entry name" value="SUBTILASE_SER"/>
    <property type="match status" value="1"/>
</dbReference>
<dbReference type="InterPro" id="IPR036852">
    <property type="entry name" value="Peptidase_S8/S53_dom_sf"/>
</dbReference>
<keyword evidence="2 5" id="KW-0645">Protease</keyword>
<feature type="active site" description="Charge relay system" evidence="5">
    <location>
        <position position="1235"/>
    </location>
</feature>
<dbReference type="InterPro" id="IPR015500">
    <property type="entry name" value="Peptidase_S8_subtilisin-rel"/>
</dbReference>
<dbReference type="Gene3D" id="3.30.70.80">
    <property type="entry name" value="Peptidase S8 propeptide/proteinase inhibitor I9"/>
    <property type="match status" value="1"/>
</dbReference>
<dbReference type="InterPro" id="IPR037045">
    <property type="entry name" value="S8pro/Inhibitor_I9_sf"/>
</dbReference>
<name>A0A8H5G2U6_9AGAR</name>
<dbReference type="GO" id="GO:0006508">
    <property type="term" value="P:proteolysis"/>
    <property type="evidence" value="ECO:0007669"/>
    <property type="project" value="UniProtKB-KW"/>
</dbReference>
<evidence type="ECO:0000259" key="8">
    <source>
        <dbReference type="Pfam" id="PF05922"/>
    </source>
</evidence>
<keyword evidence="4 5" id="KW-0720">Serine protease</keyword>
<evidence type="ECO:0008006" key="11">
    <source>
        <dbReference type="Google" id="ProtNLM"/>
    </source>
</evidence>
<dbReference type="SUPFAM" id="SSF54897">
    <property type="entry name" value="Protease propeptides/inhibitors"/>
    <property type="match status" value="1"/>
</dbReference>
<reference evidence="9 10" key="1">
    <citation type="journal article" date="2020" name="ISME J.">
        <title>Uncovering the hidden diversity of litter-decomposition mechanisms in mushroom-forming fungi.</title>
        <authorList>
            <person name="Floudas D."/>
            <person name="Bentzer J."/>
            <person name="Ahren D."/>
            <person name="Johansson T."/>
            <person name="Persson P."/>
            <person name="Tunlid A."/>
        </authorList>
    </citation>
    <scope>NUCLEOTIDE SEQUENCE [LARGE SCALE GENOMIC DNA]</scope>
    <source>
        <strain evidence="9 10">CBS 291.85</strain>
    </source>
</reference>
<dbReference type="PROSITE" id="PS00136">
    <property type="entry name" value="SUBTILASE_ASP"/>
    <property type="match status" value="1"/>
</dbReference>
<dbReference type="PRINTS" id="PR00723">
    <property type="entry name" value="SUBTILISIN"/>
</dbReference>
<evidence type="ECO:0000313" key="10">
    <source>
        <dbReference type="Proteomes" id="UP000559256"/>
    </source>
</evidence>
<comment type="similarity">
    <text evidence="1 5 6">Belongs to the peptidase S8 family.</text>
</comment>
<feature type="domain" description="Peptidase S8/S53" evidence="7">
    <location>
        <begin position="1033"/>
        <end position="1257"/>
    </location>
</feature>
<dbReference type="InterPro" id="IPR023828">
    <property type="entry name" value="Peptidase_S8_Ser-AS"/>
</dbReference>
<proteinExistence type="inferred from homology"/>
<evidence type="ECO:0000256" key="1">
    <source>
        <dbReference type="ARBA" id="ARBA00011073"/>
    </source>
</evidence>
<feature type="active site" description="Charge relay system" evidence="5">
    <location>
        <position position="1035"/>
    </location>
</feature>
<evidence type="ECO:0000256" key="3">
    <source>
        <dbReference type="ARBA" id="ARBA00022801"/>
    </source>
</evidence>
<evidence type="ECO:0000256" key="4">
    <source>
        <dbReference type="ARBA" id="ARBA00022825"/>
    </source>
</evidence>
<dbReference type="PROSITE" id="PS51892">
    <property type="entry name" value="SUBTILASE"/>
    <property type="match status" value="1"/>
</dbReference>
<evidence type="ECO:0000256" key="6">
    <source>
        <dbReference type="RuleBase" id="RU003355"/>
    </source>
</evidence>
<comment type="caution">
    <text evidence="9">The sequence shown here is derived from an EMBL/GenBank/DDBJ whole genome shotgun (WGS) entry which is preliminary data.</text>
</comment>
<dbReference type="PANTHER" id="PTHR43806:SF11">
    <property type="entry name" value="CEREVISIN-RELATED"/>
    <property type="match status" value="1"/>
</dbReference>
<dbReference type="Gene3D" id="3.40.50.200">
    <property type="entry name" value="Peptidase S8/S53 domain"/>
    <property type="match status" value="1"/>
</dbReference>
<protein>
    <recommendedName>
        <fullName evidence="11">Peptidase S8/S53 domain-containing protein</fullName>
    </recommendedName>
</protein>
<dbReference type="Pfam" id="PF00082">
    <property type="entry name" value="Peptidase_S8"/>
    <property type="match status" value="1"/>
</dbReference>
<feature type="domain" description="Inhibitor I9" evidence="8">
    <location>
        <begin position="902"/>
        <end position="982"/>
    </location>
</feature>
<dbReference type="InterPro" id="IPR000209">
    <property type="entry name" value="Peptidase_S8/S53_dom"/>
</dbReference>
<sequence>MGFFAASSTPSLNFQISSGGNENFFHRDNQTSAQILLTSPDSNAKISRFVAALPAGNSGALVYFLPLAGPPQDEQRLIVSLINDTLTSTTDSFDNVGIQADLSFSGNATLGVTIVGAVRAMRDYVEGGGSMNPVFNYTLGAFNESSVWLHRRYINSSASVSGQDPEFKYTSLHLSIPPGNDSAARFSVTPNTTVNGAPTIDLFTSASASASNSTIQVRIRVLSNETSLEGFDASSLFLNASQATTPGVLEALQRLESGTGSLGDAAQQVSFLTYKEKSTAGGWRFLTYFGRDTLIALRLLMPIMTSEAIESVLSAVIERANVTGALCHEETIGDYASFNHHPELGDAPFYDYKMIDTELRHQSETCIRPSPPPCPGSLFPGPTSSPRPSITIPLKERFTSKWNLCRNSGKNIHIQFRPCPSFPSKSNLHQPSFPTPRGISRNWRDSNEGIGFGKFPYDVNTALVPASLRATQRLVEEGVLQLQTATGTNANSSIDDVVRTWEENALGFFEVEVEEEEAERRLRNFVNDPRVALGEGILDNATSTDNATMTKFYALSLRDDGSPVEVLNSDLSFSLMYGSNVSRDLLEHVVSALQPYPRGWRHFFESARNVGTDEPSLGLLTNVGMVVANPAYDSDTSIIGILDRRAYHGTVVWHQGLMAGGLARQLNLCGMNNSVVIPVDIDPAPGVIPSWCEDGEFVQALSDAEKRLWASIEGASESEARSSLQTCGLLTQDPLQICSPKYGPIRSITQQTYSLLLTWQACPHLEPNPMLFNCGRTAFWGWSKDREKDEDQPERGMWGTETRVEGYKEEMRITRAVEETFTVLGFKERRVTAVKDVTLYWTTMSSSPNRLVSSSLLAISLAASTYASPLSTSPYNLPTQRSPFTKAPLFQTEHYHGTVNGSYIIKLREDISPSLMMNHFNFVDSKHQDNSFVAPDGCSGVKHVYDSHVLKGYAGCFHEDVIEQLRFMPEVEHIELDQIVRATDDVADDEHITKQKGAPWGLARISHRDKLKFGTFTEFLYDIHGGEGVDAYVIDTGIQVSHPEFEGRATWGKTVPMNDIDEDANGHGTHCAGTIASKSYGVAKKANVIAVKVLGSNGSGTMSDVIRGVDWAASSAKAKADAAAEEVRTTGKTSHKGSVANMSLGGGKSPTLDSAVNKATESGMAFAVAAGNENQDACKSSPAAAEKALTLGASSIGDERAYFSNWGTCVDIFGPGLNIKSTWPGNLTNTISGTSMASPHAAGLMAYLLSIHGHPTFNPQSAFWDVAGLDNQRSFSIYAFAHAALPSFISTYLPSPNLFEPVAPVPSKPPTPAKLKELIIEMSTKDALTDTGKGSPNLLLFSNATA</sequence>
<dbReference type="CDD" id="cd04077">
    <property type="entry name" value="Peptidases_S8_PCSK9_ProteinaseK_like"/>
    <property type="match status" value="1"/>
</dbReference>
<dbReference type="InterPro" id="IPR050131">
    <property type="entry name" value="Peptidase_S8_subtilisin-like"/>
</dbReference>
<dbReference type="OrthoDB" id="206201at2759"/>
<dbReference type="SUPFAM" id="SSF52743">
    <property type="entry name" value="Subtilisin-like"/>
    <property type="match status" value="1"/>
</dbReference>
<dbReference type="InterPro" id="IPR022398">
    <property type="entry name" value="Peptidase_S8_His-AS"/>
</dbReference>
<accession>A0A8H5G2U6</accession>
<dbReference type="Pfam" id="PF05922">
    <property type="entry name" value="Inhibitor_I9"/>
    <property type="match status" value="1"/>
</dbReference>
<feature type="active site" description="Charge relay system" evidence="5">
    <location>
        <position position="1067"/>
    </location>
</feature>
<evidence type="ECO:0000256" key="5">
    <source>
        <dbReference type="PROSITE-ProRule" id="PRU01240"/>
    </source>
</evidence>
<dbReference type="GO" id="GO:0004252">
    <property type="term" value="F:serine-type endopeptidase activity"/>
    <property type="evidence" value="ECO:0007669"/>
    <property type="project" value="UniProtKB-UniRule"/>
</dbReference>
<dbReference type="InterPro" id="IPR010259">
    <property type="entry name" value="S8pro/Inhibitor_I9"/>
</dbReference>
<dbReference type="InterPro" id="IPR034193">
    <property type="entry name" value="PCSK9_ProteinaseK-like"/>
</dbReference>
<dbReference type="PROSITE" id="PS00137">
    <property type="entry name" value="SUBTILASE_HIS"/>
    <property type="match status" value="1"/>
</dbReference>
<keyword evidence="3 5" id="KW-0378">Hydrolase</keyword>
<dbReference type="Proteomes" id="UP000559256">
    <property type="component" value="Unassembled WGS sequence"/>
</dbReference>
<keyword evidence="10" id="KW-1185">Reference proteome</keyword>
<dbReference type="InterPro" id="IPR023827">
    <property type="entry name" value="Peptidase_S8_Asp-AS"/>
</dbReference>
<evidence type="ECO:0000313" key="9">
    <source>
        <dbReference type="EMBL" id="KAF5357341.1"/>
    </source>
</evidence>
<dbReference type="GO" id="GO:0005615">
    <property type="term" value="C:extracellular space"/>
    <property type="evidence" value="ECO:0007669"/>
    <property type="project" value="TreeGrafter"/>
</dbReference>